<dbReference type="Pfam" id="PF00095">
    <property type="entry name" value="WAP"/>
    <property type="match status" value="1"/>
</dbReference>
<evidence type="ECO:0000313" key="3">
    <source>
        <dbReference type="EMBL" id="KAK7094471.1"/>
    </source>
</evidence>
<feature type="signal peptide" evidence="1">
    <location>
        <begin position="1"/>
        <end position="19"/>
    </location>
</feature>
<keyword evidence="1" id="KW-0732">Signal</keyword>
<proteinExistence type="predicted"/>
<dbReference type="EMBL" id="JBAMIC010000018">
    <property type="protein sequence ID" value="KAK7094471.1"/>
    <property type="molecule type" value="Genomic_DNA"/>
</dbReference>
<feature type="chain" id="PRO_5042960641" description="WAP domain-containing protein" evidence="1">
    <location>
        <begin position="20"/>
        <end position="69"/>
    </location>
</feature>
<dbReference type="Proteomes" id="UP001374579">
    <property type="component" value="Unassembled WGS sequence"/>
</dbReference>
<dbReference type="InterPro" id="IPR036645">
    <property type="entry name" value="Elafin-like_sf"/>
</dbReference>
<dbReference type="GO" id="GO:0030414">
    <property type="term" value="F:peptidase inhibitor activity"/>
    <property type="evidence" value="ECO:0007669"/>
    <property type="project" value="InterPro"/>
</dbReference>
<comment type="caution">
    <text evidence="3">The sequence shown here is derived from an EMBL/GenBank/DDBJ whole genome shotgun (WGS) entry which is preliminary data.</text>
</comment>
<dbReference type="PROSITE" id="PS51390">
    <property type="entry name" value="WAP"/>
    <property type="match status" value="1"/>
</dbReference>
<keyword evidence="4" id="KW-1185">Reference proteome</keyword>
<dbReference type="SUPFAM" id="SSF57256">
    <property type="entry name" value="Elafin-like"/>
    <property type="match status" value="1"/>
</dbReference>
<evidence type="ECO:0000256" key="1">
    <source>
        <dbReference type="SAM" id="SignalP"/>
    </source>
</evidence>
<dbReference type="InterPro" id="IPR008197">
    <property type="entry name" value="WAP_dom"/>
</dbReference>
<organism evidence="3 4">
    <name type="scientific">Littorina saxatilis</name>
    <dbReference type="NCBI Taxonomy" id="31220"/>
    <lineage>
        <taxon>Eukaryota</taxon>
        <taxon>Metazoa</taxon>
        <taxon>Spiralia</taxon>
        <taxon>Lophotrochozoa</taxon>
        <taxon>Mollusca</taxon>
        <taxon>Gastropoda</taxon>
        <taxon>Caenogastropoda</taxon>
        <taxon>Littorinimorpha</taxon>
        <taxon>Littorinoidea</taxon>
        <taxon>Littorinidae</taxon>
        <taxon>Littorina</taxon>
    </lineage>
</organism>
<protein>
    <recommendedName>
        <fullName evidence="2">WAP domain-containing protein</fullName>
    </recommendedName>
</protein>
<name>A0AAN9G415_9CAEN</name>
<dbReference type="GO" id="GO:0005576">
    <property type="term" value="C:extracellular region"/>
    <property type="evidence" value="ECO:0007669"/>
    <property type="project" value="InterPro"/>
</dbReference>
<dbReference type="Gene3D" id="4.10.75.10">
    <property type="entry name" value="Elafin-like"/>
    <property type="match status" value="1"/>
</dbReference>
<reference evidence="3 4" key="1">
    <citation type="submission" date="2024-02" db="EMBL/GenBank/DDBJ databases">
        <title>Chromosome-scale genome assembly of the rough periwinkle Littorina saxatilis.</title>
        <authorList>
            <person name="De Jode A."/>
            <person name="Faria R."/>
            <person name="Formenti G."/>
            <person name="Sims Y."/>
            <person name="Smith T.P."/>
            <person name="Tracey A."/>
            <person name="Wood J.M.D."/>
            <person name="Zagrodzka Z.B."/>
            <person name="Johannesson K."/>
            <person name="Butlin R.K."/>
            <person name="Leder E.H."/>
        </authorList>
    </citation>
    <scope>NUCLEOTIDE SEQUENCE [LARGE SCALE GENOMIC DNA]</scope>
    <source>
        <strain evidence="3">Snail1</strain>
        <tissue evidence="3">Muscle</tissue>
    </source>
</reference>
<dbReference type="AlphaFoldDB" id="A0AAN9G415"/>
<sequence>MARFLAALVLCSGALYVTAQDQAGLCPLTAPSSSSSGSKSCSADSGCPSNQKCCTYNSNMRCIDPGVYM</sequence>
<evidence type="ECO:0000259" key="2">
    <source>
        <dbReference type="PROSITE" id="PS51390"/>
    </source>
</evidence>
<feature type="domain" description="WAP" evidence="2">
    <location>
        <begin position="19"/>
        <end position="66"/>
    </location>
</feature>
<evidence type="ECO:0000313" key="4">
    <source>
        <dbReference type="Proteomes" id="UP001374579"/>
    </source>
</evidence>
<gene>
    <name evidence="3" type="ORF">V1264_006028</name>
</gene>
<accession>A0AAN9G415</accession>